<evidence type="ECO:0000256" key="1">
    <source>
        <dbReference type="NCBIfam" id="TIGR01796"/>
    </source>
</evidence>
<keyword evidence="2" id="KW-0413">Isomerase</keyword>
<keyword evidence="4" id="KW-1185">Reference proteome</keyword>
<protein>
    <recommendedName>
        <fullName evidence="1 2">chorismate mutase</fullName>
        <ecNumber evidence="1 2">5.4.99.5</ecNumber>
    </recommendedName>
</protein>
<dbReference type="PROSITE" id="PS51167">
    <property type="entry name" value="CHORISMATE_MUT_1"/>
    <property type="match status" value="1"/>
</dbReference>
<comment type="catalytic activity">
    <reaction evidence="2">
        <text>chorismate = prephenate</text>
        <dbReference type="Rhea" id="RHEA:13897"/>
        <dbReference type="ChEBI" id="CHEBI:29748"/>
        <dbReference type="ChEBI" id="CHEBI:29934"/>
        <dbReference type="EC" id="5.4.99.5"/>
    </reaction>
</comment>
<gene>
    <name evidence="3" type="ORF">CLV30_10725</name>
</gene>
<dbReference type="Proteomes" id="UP000243528">
    <property type="component" value="Unassembled WGS sequence"/>
</dbReference>
<evidence type="ECO:0000313" key="3">
    <source>
        <dbReference type="EMBL" id="PSL03546.1"/>
    </source>
</evidence>
<evidence type="ECO:0000313" key="4">
    <source>
        <dbReference type="Proteomes" id="UP000243528"/>
    </source>
</evidence>
<keyword evidence="2" id="KW-0057">Aromatic amino acid biosynthesis</keyword>
<dbReference type="AlphaFoldDB" id="A0A2P8E249"/>
<dbReference type="EMBL" id="PYGE01000007">
    <property type="protein sequence ID" value="PSL03546.1"/>
    <property type="molecule type" value="Genomic_DNA"/>
</dbReference>
<organism evidence="3 4">
    <name type="scientific">Haloactinopolyspora alba</name>
    <dbReference type="NCBI Taxonomy" id="648780"/>
    <lineage>
        <taxon>Bacteria</taxon>
        <taxon>Bacillati</taxon>
        <taxon>Actinomycetota</taxon>
        <taxon>Actinomycetes</taxon>
        <taxon>Jiangellales</taxon>
        <taxon>Jiangellaceae</taxon>
        <taxon>Haloactinopolyspora</taxon>
    </lineage>
</organism>
<sequence>MRAVLDRNSLVADDVVSIILTATPDLRSAFPAAAVRAIGITDVPMICAKEIDVAGAMPRVVRLMAHIESDRPRDQVRHVYLHGTNVLRDDIAEEQ</sequence>
<dbReference type="GO" id="GO:0008652">
    <property type="term" value="P:amino acid biosynthetic process"/>
    <property type="evidence" value="ECO:0007669"/>
    <property type="project" value="UniProtKB-UniRule"/>
</dbReference>
<reference evidence="3 4" key="1">
    <citation type="submission" date="2018-03" db="EMBL/GenBank/DDBJ databases">
        <title>Genomic Encyclopedia of Archaeal and Bacterial Type Strains, Phase II (KMG-II): from individual species to whole genera.</title>
        <authorList>
            <person name="Goeker M."/>
        </authorList>
    </citation>
    <scope>NUCLEOTIDE SEQUENCE [LARGE SCALE GENOMIC DNA]</scope>
    <source>
        <strain evidence="3 4">DSM 45211</strain>
    </source>
</reference>
<comment type="caution">
    <text evidence="3">The sequence shown here is derived from an EMBL/GenBank/DDBJ whole genome shotgun (WGS) entry which is preliminary data.</text>
</comment>
<keyword evidence="2" id="KW-0028">Amino-acid biosynthesis</keyword>
<dbReference type="PANTHER" id="PTHR21164">
    <property type="entry name" value="CHORISMATE MUTASE"/>
    <property type="match status" value="1"/>
</dbReference>
<name>A0A2P8E249_9ACTN</name>
<dbReference type="NCBIfam" id="TIGR01796">
    <property type="entry name" value="CM_mono_aroH"/>
    <property type="match status" value="1"/>
</dbReference>
<dbReference type="Pfam" id="PF07736">
    <property type="entry name" value="CM_1"/>
    <property type="match status" value="1"/>
</dbReference>
<dbReference type="InterPro" id="IPR035959">
    <property type="entry name" value="RutC-like_sf"/>
</dbReference>
<dbReference type="EC" id="5.4.99.5" evidence="1 2"/>
<dbReference type="GO" id="GO:0004106">
    <property type="term" value="F:chorismate mutase activity"/>
    <property type="evidence" value="ECO:0007669"/>
    <property type="project" value="UniProtKB-UniRule"/>
</dbReference>
<proteinExistence type="predicted"/>
<dbReference type="Gene3D" id="3.30.1330.40">
    <property type="entry name" value="RutC-like"/>
    <property type="match status" value="1"/>
</dbReference>
<dbReference type="GO" id="GO:0046417">
    <property type="term" value="P:chorismate metabolic process"/>
    <property type="evidence" value="ECO:0007669"/>
    <property type="project" value="TreeGrafter"/>
</dbReference>
<dbReference type="InterPro" id="IPR008243">
    <property type="entry name" value="Chorismate_mutase_AroH"/>
</dbReference>
<dbReference type="GO" id="GO:0009073">
    <property type="term" value="P:aromatic amino acid family biosynthetic process"/>
    <property type="evidence" value="ECO:0007669"/>
    <property type="project" value="UniProtKB-UniRule"/>
</dbReference>
<evidence type="ECO:0000256" key="2">
    <source>
        <dbReference type="PROSITE-ProRule" id="PRU00514"/>
    </source>
</evidence>
<dbReference type="PANTHER" id="PTHR21164:SF0">
    <property type="entry name" value="CHORISMATE MUTASE AROH"/>
    <property type="match status" value="1"/>
</dbReference>
<accession>A0A2P8E249</accession>
<dbReference type="SUPFAM" id="SSF55298">
    <property type="entry name" value="YjgF-like"/>
    <property type="match status" value="1"/>
</dbReference>